<dbReference type="RefSeq" id="YP_010111970.1">
    <property type="nucleotide sequence ID" value="NC_055886.1"/>
</dbReference>
<keyword evidence="1" id="KW-1133">Transmembrane helix</keyword>
<evidence type="ECO:0000313" key="3">
    <source>
        <dbReference type="Proteomes" id="UP000594097"/>
    </source>
</evidence>
<feature type="transmembrane region" description="Helical" evidence="1">
    <location>
        <begin position="76"/>
        <end position="95"/>
    </location>
</feature>
<keyword evidence="1" id="KW-0472">Membrane</keyword>
<dbReference type="Proteomes" id="UP000594097">
    <property type="component" value="Segment"/>
</dbReference>
<organism evidence="2 3">
    <name type="scientific">uncultured phage cr127_1</name>
    <dbReference type="NCBI Taxonomy" id="2772077"/>
    <lineage>
        <taxon>Viruses</taxon>
        <taxon>Duplodnaviria</taxon>
        <taxon>Heunggongvirae</taxon>
        <taxon>Uroviricota</taxon>
        <taxon>Caudoviricetes</taxon>
        <taxon>Crassvirales</taxon>
        <taxon>Crevaviridae</taxon>
        <taxon>Doltivirinae</taxon>
        <taxon>Kahucivirus</taxon>
        <taxon>Kahucivirus intestinalis</taxon>
    </lineage>
</organism>
<dbReference type="GeneID" id="65130424"/>
<evidence type="ECO:0000313" key="2">
    <source>
        <dbReference type="EMBL" id="QOR59812.1"/>
    </source>
</evidence>
<proteinExistence type="predicted"/>
<keyword evidence="3" id="KW-1185">Reference proteome</keyword>
<name>A0A7M1S0U9_9CAUD</name>
<keyword evidence="1" id="KW-0812">Transmembrane</keyword>
<accession>A0A7M1S0U9</accession>
<reference evidence="2 3" key="1">
    <citation type="submission" date="2020-07" db="EMBL/GenBank/DDBJ databases">
        <title>Taxonomic proposal: Crassvirales, a new order of highly abundant and diverse bacterial viruses.</title>
        <authorList>
            <person name="Shkoporov A.N."/>
            <person name="Stockdale S.R."/>
            <person name="Guerin E."/>
            <person name="Ross R.P."/>
            <person name="Hill C."/>
        </authorList>
    </citation>
    <scope>NUCLEOTIDE SEQUENCE [LARGE SCALE GENOMIC DNA]</scope>
</reference>
<evidence type="ECO:0000256" key="1">
    <source>
        <dbReference type="SAM" id="Phobius"/>
    </source>
</evidence>
<dbReference type="KEGG" id="vg:65130424"/>
<sequence>MKNTNYINRLIHSNNLLLYLIITFIFVIITGKLWWEFKDISAAIGCSIIIPFGVMILKEVIYNVFIVKSGISMDRLFSVGIGQILGIETLLYLILW</sequence>
<dbReference type="EMBL" id="MT774393">
    <property type="protein sequence ID" value="QOR59812.1"/>
    <property type="molecule type" value="Genomic_DNA"/>
</dbReference>
<feature type="transmembrane region" description="Helical" evidence="1">
    <location>
        <begin position="16"/>
        <end position="35"/>
    </location>
</feature>
<feature type="transmembrane region" description="Helical" evidence="1">
    <location>
        <begin position="41"/>
        <end position="64"/>
    </location>
</feature>
<protein>
    <submittedName>
        <fullName evidence="2">Uncharacterized protein</fullName>
    </submittedName>
</protein>